<evidence type="ECO:0000256" key="1">
    <source>
        <dbReference type="ARBA" id="ARBA00022741"/>
    </source>
</evidence>
<keyword evidence="2" id="KW-0378">Hydrolase</keyword>
<accession>A0A6A5BEX5</accession>
<comment type="catalytic activity">
    <reaction evidence="6">
        <text>Couples ATP hydrolysis with the unwinding of duplex DNA by translocating in the 3'-5' direction.</text>
        <dbReference type="EC" id="5.6.2.4"/>
    </reaction>
</comment>
<dbReference type="Pfam" id="PF00580">
    <property type="entry name" value="UvrD-helicase"/>
    <property type="match status" value="1"/>
</dbReference>
<dbReference type="PANTHER" id="PTHR11070">
    <property type="entry name" value="UVRD / RECB / PCRA DNA HELICASE FAMILY MEMBER"/>
    <property type="match status" value="1"/>
</dbReference>
<gene>
    <name evidence="11" type="ORF">FDP41_008844</name>
</gene>
<dbReference type="VEuPathDB" id="AmoebaDB:NfTy_048170"/>
<dbReference type="RefSeq" id="XP_044557309.1">
    <property type="nucleotide sequence ID" value="XM_044712740.1"/>
</dbReference>
<dbReference type="GeneID" id="68116061"/>
<keyword evidence="1" id="KW-0547">Nucleotide-binding</keyword>
<dbReference type="PANTHER" id="PTHR11070:SF65">
    <property type="entry name" value="DNA 3'-5' HELICASE"/>
    <property type="match status" value="1"/>
</dbReference>
<dbReference type="EMBL" id="VFQX01000066">
    <property type="protein sequence ID" value="KAF0972595.1"/>
    <property type="molecule type" value="Genomic_DNA"/>
</dbReference>
<feature type="domain" description="UvrD-like helicase C-terminal" evidence="10">
    <location>
        <begin position="114"/>
        <end position="201"/>
    </location>
</feature>
<evidence type="ECO:0000259" key="10">
    <source>
        <dbReference type="Pfam" id="PF13361"/>
    </source>
</evidence>
<evidence type="ECO:0000313" key="11">
    <source>
        <dbReference type="EMBL" id="KAF0972595.1"/>
    </source>
</evidence>
<comment type="caution">
    <text evidence="11">The sequence shown here is derived from an EMBL/GenBank/DDBJ whole genome shotgun (WGS) entry which is preliminary data.</text>
</comment>
<dbReference type="Gene3D" id="3.40.50.300">
    <property type="entry name" value="P-loop containing nucleotide triphosphate hydrolases"/>
    <property type="match status" value="2"/>
</dbReference>
<keyword evidence="5" id="KW-0413">Isomerase</keyword>
<sequence length="211" mass="24505">MDEERDFMTWYQDELLKKCLTLNSLIEQAHQVLETNQNAKQFCSQFFTDLFVDEFQDTSFKQYELLKLAASHDHLKNMTVFGDQNQSIYSFIGSNGVKLFEKFKNDFTVLVMDMVTNYRSTSELVDVANCFMNTRTLKRSSAPTTQNENSCIVNQFDSVLQEIQFITNKIKNLSMNGVNLNSICVLFRRDKLRNDVAESLTRGYKSSLSRK</sequence>
<comment type="catalytic activity">
    <reaction evidence="8">
        <text>ATP + H2O = ADP + phosphate + H(+)</text>
        <dbReference type="Rhea" id="RHEA:13065"/>
        <dbReference type="ChEBI" id="CHEBI:15377"/>
        <dbReference type="ChEBI" id="CHEBI:15378"/>
        <dbReference type="ChEBI" id="CHEBI:30616"/>
        <dbReference type="ChEBI" id="CHEBI:43474"/>
        <dbReference type="ChEBI" id="CHEBI:456216"/>
        <dbReference type="EC" id="5.6.2.4"/>
    </reaction>
</comment>
<evidence type="ECO:0000256" key="3">
    <source>
        <dbReference type="ARBA" id="ARBA00022806"/>
    </source>
</evidence>
<name>A0A6A5BEX5_NAEFO</name>
<keyword evidence="3" id="KW-0347">Helicase</keyword>
<keyword evidence="4" id="KW-0067">ATP-binding</keyword>
<dbReference type="InterPro" id="IPR014017">
    <property type="entry name" value="DNA_helicase_UvrD-like_C"/>
</dbReference>
<dbReference type="VEuPathDB" id="AmoebaDB:NF0078580"/>
<proteinExistence type="predicted"/>
<dbReference type="InterPro" id="IPR014016">
    <property type="entry name" value="UvrD-like_ATP-bd"/>
</dbReference>
<dbReference type="Pfam" id="PF13361">
    <property type="entry name" value="UvrD_C"/>
    <property type="match status" value="1"/>
</dbReference>
<feature type="domain" description="UvrD-like helicase ATP-binding" evidence="9">
    <location>
        <begin position="6"/>
        <end position="107"/>
    </location>
</feature>
<dbReference type="GO" id="GO:0005524">
    <property type="term" value="F:ATP binding"/>
    <property type="evidence" value="ECO:0007669"/>
    <property type="project" value="UniProtKB-KW"/>
</dbReference>
<dbReference type="VEuPathDB" id="AmoebaDB:FDP41_008844"/>
<dbReference type="GO" id="GO:0003677">
    <property type="term" value="F:DNA binding"/>
    <property type="evidence" value="ECO:0007669"/>
    <property type="project" value="InterPro"/>
</dbReference>
<dbReference type="InterPro" id="IPR027417">
    <property type="entry name" value="P-loop_NTPase"/>
</dbReference>
<protein>
    <recommendedName>
        <fullName evidence="7">DNA 3'-5' helicase</fullName>
        <ecNumber evidence="7">5.6.2.4</ecNumber>
    </recommendedName>
</protein>
<evidence type="ECO:0000256" key="5">
    <source>
        <dbReference type="ARBA" id="ARBA00023235"/>
    </source>
</evidence>
<dbReference type="SUPFAM" id="SSF52540">
    <property type="entry name" value="P-loop containing nucleoside triphosphate hydrolases"/>
    <property type="match status" value="1"/>
</dbReference>
<evidence type="ECO:0000256" key="6">
    <source>
        <dbReference type="ARBA" id="ARBA00034617"/>
    </source>
</evidence>
<evidence type="ECO:0000256" key="8">
    <source>
        <dbReference type="ARBA" id="ARBA00048988"/>
    </source>
</evidence>
<dbReference type="GO" id="GO:0043138">
    <property type="term" value="F:3'-5' DNA helicase activity"/>
    <property type="evidence" value="ECO:0007669"/>
    <property type="project" value="UniProtKB-EC"/>
</dbReference>
<dbReference type="InterPro" id="IPR000212">
    <property type="entry name" value="DNA_helicase_UvrD/REP"/>
</dbReference>
<dbReference type="GO" id="GO:0016787">
    <property type="term" value="F:hydrolase activity"/>
    <property type="evidence" value="ECO:0007669"/>
    <property type="project" value="UniProtKB-KW"/>
</dbReference>
<organism evidence="11 12">
    <name type="scientific">Naegleria fowleri</name>
    <name type="common">Brain eating amoeba</name>
    <dbReference type="NCBI Taxonomy" id="5763"/>
    <lineage>
        <taxon>Eukaryota</taxon>
        <taxon>Discoba</taxon>
        <taxon>Heterolobosea</taxon>
        <taxon>Tetramitia</taxon>
        <taxon>Eutetramitia</taxon>
        <taxon>Vahlkampfiidae</taxon>
        <taxon>Naegleria</taxon>
    </lineage>
</organism>
<evidence type="ECO:0000259" key="9">
    <source>
        <dbReference type="Pfam" id="PF00580"/>
    </source>
</evidence>
<evidence type="ECO:0000256" key="2">
    <source>
        <dbReference type="ARBA" id="ARBA00022801"/>
    </source>
</evidence>
<reference evidence="11 12" key="1">
    <citation type="journal article" date="2019" name="Sci. Rep.">
        <title>Nanopore sequencing improves the draft genome of the human pathogenic amoeba Naegleria fowleri.</title>
        <authorList>
            <person name="Liechti N."/>
            <person name="Schurch N."/>
            <person name="Bruggmann R."/>
            <person name="Wittwer M."/>
        </authorList>
    </citation>
    <scope>NUCLEOTIDE SEQUENCE [LARGE SCALE GENOMIC DNA]</scope>
    <source>
        <strain evidence="11 12">ATCC 30894</strain>
    </source>
</reference>
<dbReference type="OrthoDB" id="1470711at2759"/>
<dbReference type="EC" id="5.6.2.4" evidence="7"/>
<evidence type="ECO:0000256" key="7">
    <source>
        <dbReference type="ARBA" id="ARBA00034808"/>
    </source>
</evidence>
<dbReference type="Proteomes" id="UP000444721">
    <property type="component" value="Unassembled WGS sequence"/>
</dbReference>
<evidence type="ECO:0000313" key="12">
    <source>
        <dbReference type="Proteomes" id="UP000444721"/>
    </source>
</evidence>
<keyword evidence="12" id="KW-1185">Reference proteome</keyword>
<evidence type="ECO:0000256" key="4">
    <source>
        <dbReference type="ARBA" id="ARBA00022840"/>
    </source>
</evidence>
<dbReference type="AlphaFoldDB" id="A0A6A5BEX5"/>